<dbReference type="EMBL" id="JARKHS020006836">
    <property type="protein sequence ID" value="KAK8782295.1"/>
    <property type="molecule type" value="Genomic_DNA"/>
</dbReference>
<keyword evidence="2" id="KW-1185">Reference proteome</keyword>
<organism evidence="1 2">
    <name type="scientific">Amblyomma americanum</name>
    <name type="common">Lone star tick</name>
    <dbReference type="NCBI Taxonomy" id="6943"/>
    <lineage>
        <taxon>Eukaryota</taxon>
        <taxon>Metazoa</taxon>
        <taxon>Ecdysozoa</taxon>
        <taxon>Arthropoda</taxon>
        <taxon>Chelicerata</taxon>
        <taxon>Arachnida</taxon>
        <taxon>Acari</taxon>
        <taxon>Parasitiformes</taxon>
        <taxon>Ixodida</taxon>
        <taxon>Ixodoidea</taxon>
        <taxon>Ixodidae</taxon>
        <taxon>Amblyomminae</taxon>
        <taxon>Amblyomma</taxon>
    </lineage>
</organism>
<protein>
    <submittedName>
        <fullName evidence="1">Uncharacterized protein</fullName>
    </submittedName>
</protein>
<comment type="caution">
    <text evidence="1">The sequence shown here is derived from an EMBL/GenBank/DDBJ whole genome shotgun (WGS) entry which is preliminary data.</text>
</comment>
<dbReference type="Proteomes" id="UP001321473">
    <property type="component" value="Unassembled WGS sequence"/>
</dbReference>
<evidence type="ECO:0000313" key="1">
    <source>
        <dbReference type="EMBL" id="KAK8782295.1"/>
    </source>
</evidence>
<evidence type="ECO:0000313" key="2">
    <source>
        <dbReference type="Proteomes" id="UP001321473"/>
    </source>
</evidence>
<proteinExistence type="predicted"/>
<accession>A0AAQ4F6G2</accession>
<sequence length="103" mass="11646">MYAKEFTNIFFLSVVRLQRSFMTYNTYSSSNLTECRISSPCGWFMYHPTERNFVHYLQVCTCPTGLHCLADRDDVSISSWVYSCKVATSGGPAIPPGLMNPTV</sequence>
<reference evidence="1 2" key="1">
    <citation type="journal article" date="2023" name="Arcadia Sci">
        <title>De novo assembly of a long-read Amblyomma americanum tick genome.</title>
        <authorList>
            <person name="Chou S."/>
            <person name="Poskanzer K.E."/>
            <person name="Rollins M."/>
            <person name="Thuy-Boun P.S."/>
        </authorList>
    </citation>
    <scope>NUCLEOTIDE SEQUENCE [LARGE SCALE GENOMIC DNA]</scope>
    <source>
        <strain evidence="1">F_SG_1</strain>
        <tissue evidence="1">Salivary glands</tissue>
    </source>
</reference>
<gene>
    <name evidence="1" type="ORF">V5799_016366</name>
</gene>
<dbReference type="AlphaFoldDB" id="A0AAQ4F6G2"/>
<name>A0AAQ4F6G2_AMBAM</name>